<evidence type="ECO:0000256" key="2">
    <source>
        <dbReference type="SAM" id="SignalP"/>
    </source>
</evidence>
<keyword evidence="4" id="KW-1185">Reference proteome</keyword>
<sequence>MRGITKAAALLLALALAKASFLSPHEPRPDSRTPLAVVDFDVPTGRHDVESLALKVDVEESEDICGETDLSINMKKLTYNEHGSGSGDVRVGDKTITAHWLLSCVMTHTEPEAQLLRFAIDKIDGHAVDVSELLLTFRKTAPALVLDAHYALEKSRQGKGKGMGHHHGQHDGARPDLDDELEPQIQELELLRA</sequence>
<feature type="chain" id="PRO_5040252435" evidence="2">
    <location>
        <begin position="20"/>
        <end position="193"/>
    </location>
</feature>
<feature type="compositionally biased region" description="Basic residues" evidence="1">
    <location>
        <begin position="157"/>
        <end position="168"/>
    </location>
</feature>
<evidence type="ECO:0000313" key="4">
    <source>
        <dbReference type="Proteomes" id="UP000777438"/>
    </source>
</evidence>
<feature type="region of interest" description="Disordered" evidence="1">
    <location>
        <begin position="156"/>
        <end position="180"/>
    </location>
</feature>
<organism evidence="3 4">
    <name type="scientific">Thelonectria olida</name>
    <dbReference type="NCBI Taxonomy" id="1576542"/>
    <lineage>
        <taxon>Eukaryota</taxon>
        <taxon>Fungi</taxon>
        <taxon>Dikarya</taxon>
        <taxon>Ascomycota</taxon>
        <taxon>Pezizomycotina</taxon>
        <taxon>Sordariomycetes</taxon>
        <taxon>Hypocreomycetidae</taxon>
        <taxon>Hypocreales</taxon>
        <taxon>Nectriaceae</taxon>
        <taxon>Thelonectria</taxon>
    </lineage>
</organism>
<dbReference type="EMBL" id="JAGPYM010000024">
    <property type="protein sequence ID" value="KAH6881183.1"/>
    <property type="molecule type" value="Genomic_DNA"/>
</dbReference>
<dbReference type="Proteomes" id="UP000777438">
    <property type="component" value="Unassembled WGS sequence"/>
</dbReference>
<name>A0A9P8VZZ0_9HYPO</name>
<gene>
    <name evidence="3" type="ORF">B0T10DRAFT_581100</name>
</gene>
<keyword evidence="2" id="KW-0732">Signal</keyword>
<dbReference type="AlphaFoldDB" id="A0A9P8VZZ0"/>
<accession>A0A9P8VZZ0</accession>
<comment type="caution">
    <text evidence="3">The sequence shown here is derived from an EMBL/GenBank/DDBJ whole genome shotgun (WGS) entry which is preliminary data.</text>
</comment>
<dbReference type="OrthoDB" id="4225201at2759"/>
<feature type="signal peptide" evidence="2">
    <location>
        <begin position="1"/>
        <end position="19"/>
    </location>
</feature>
<reference evidence="3 4" key="1">
    <citation type="journal article" date="2021" name="Nat. Commun.">
        <title>Genetic determinants of endophytism in the Arabidopsis root mycobiome.</title>
        <authorList>
            <person name="Mesny F."/>
            <person name="Miyauchi S."/>
            <person name="Thiergart T."/>
            <person name="Pickel B."/>
            <person name="Atanasova L."/>
            <person name="Karlsson M."/>
            <person name="Huettel B."/>
            <person name="Barry K.W."/>
            <person name="Haridas S."/>
            <person name="Chen C."/>
            <person name="Bauer D."/>
            <person name="Andreopoulos W."/>
            <person name="Pangilinan J."/>
            <person name="LaButti K."/>
            <person name="Riley R."/>
            <person name="Lipzen A."/>
            <person name="Clum A."/>
            <person name="Drula E."/>
            <person name="Henrissat B."/>
            <person name="Kohler A."/>
            <person name="Grigoriev I.V."/>
            <person name="Martin F.M."/>
            <person name="Hacquard S."/>
        </authorList>
    </citation>
    <scope>NUCLEOTIDE SEQUENCE [LARGE SCALE GENOMIC DNA]</scope>
    <source>
        <strain evidence="3 4">MPI-CAGE-CH-0241</strain>
    </source>
</reference>
<evidence type="ECO:0000313" key="3">
    <source>
        <dbReference type="EMBL" id="KAH6881183.1"/>
    </source>
</evidence>
<proteinExistence type="predicted"/>
<evidence type="ECO:0000256" key="1">
    <source>
        <dbReference type="SAM" id="MobiDB-lite"/>
    </source>
</evidence>
<protein>
    <submittedName>
        <fullName evidence="3">Uncharacterized protein</fullName>
    </submittedName>
</protein>